<sequence length="55" mass="6614">NGFKLKEGRFRLDIRKKFFTVRVVRHWHRLPREFVDSPSLEVFKTRLDGVLSSLV</sequence>
<evidence type="ECO:0000313" key="1">
    <source>
        <dbReference type="EMBL" id="KFO58578.1"/>
    </source>
</evidence>
<dbReference type="Proteomes" id="UP000052976">
    <property type="component" value="Unassembled WGS sequence"/>
</dbReference>
<dbReference type="EMBL" id="KK718817">
    <property type="protein sequence ID" value="KFO58578.1"/>
    <property type="molecule type" value="Genomic_DNA"/>
</dbReference>
<evidence type="ECO:0000313" key="2">
    <source>
        <dbReference type="Proteomes" id="UP000052976"/>
    </source>
</evidence>
<dbReference type="AlphaFoldDB" id="A0A091EKZ3"/>
<accession>A0A091EKZ3</accession>
<name>A0A091EKZ3_CORBR</name>
<feature type="non-terminal residue" evidence="1">
    <location>
        <position position="55"/>
    </location>
</feature>
<organism evidence="1 2">
    <name type="scientific">Corvus brachyrhynchos</name>
    <name type="common">American crow</name>
    <dbReference type="NCBI Taxonomy" id="85066"/>
    <lineage>
        <taxon>Eukaryota</taxon>
        <taxon>Metazoa</taxon>
        <taxon>Chordata</taxon>
        <taxon>Craniata</taxon>
        <taxon>Vertebrata</taxon>
        <taxon>Euteleostomi</taxon>
        <taxon>Archelosauria</taxon>
        <taxon>Archosauria</taxon>
        <taxon>Dinosauria</taxon>
        <taxon>Saurischia</taxon>
        <taxon>Theropoda</taxon>
        <taxon>Coelurosauria</taxon>
        <taxon>Aves</taxon>
        <taxon>Neognathae</taxon>
        <taxon>Neoaves</taxon>
        <taxon>Telluraves</taxon>
        <taxon>Australaves</taxon>
        <taxon>Passeriformes</taxon>
        <taxon>Corvoidea</taxon>
        <taxon>Corvidae</taxon>
        <taxon>Corvus</taxon>
    </lineage>
</organism>
<keyword evidence="2" id="KW-1185">Reference proteome</keyword>
<feature type="non-terminal residue" evidence="1">
    <location>
        <position position="1"/>
    </location>
</feature>
<proteinExistence type="predicted"/>
<protein>
    <recommendedName>
        <fullName evidence="3">Nidogen G2 beta-barrel domain-containing protein</fullName>
    </recommendedName>
</protein>
<gene>
    <name evidence="1" type="ORF">N302_09143</name>
</gene>
<evidence type="ECO:0008006" key="3">
    <source>
        <dbReference type="Google" id="ProtNLM"/>
    </source>
</evidence>
<reference evidence="1 2" key="1">
    <citation type="submission" date="2014-04" db="EMBL/GenBank/DDBJ databases">
        <title>Genome evolution of avian class.</title>
        <authorList>
            <person name="Zhang G."/>
            <person name="Li C."/>
        </authorList>
    </citation>
    <scope>NUCLEOTIDE SEQUENCE [LARGE SCALE GENOMIC DNA]</scope>
    <source>
        <strain evidence="1">BGI_N302</strain>
    </source>
</reference>